<evidence type="ECO:0000256" key="1">
    <source>
        <dbReference type="SAM" id="Phobius"/>
    </source>
</evidence>
<feature type="transmembrane region" description="Helical" evidence="1">
    <location>
        <begin position="80"/>
        <end position="105"/>
    </location>
</feature>
<organism evidence="3 4">
    <name type="scientific">Kineococcus gynurae</name>
    <dbReference type="NCBI Taxonomy" id="452979"/>
    <lineage>
        <taxon>Bacteria</taxon>
        <taxon>Bacillati</taxon>
        <taxon>Actinomycetota</taxon>
        <taxon>Actinomycetes</taxon>
        <taxon>Kineosporiales</taxon>
        <taxon>Kineosporiaceae</taxon>
        <taxon>Kineococcus</taxon>
    </lineage>
</organism>
<evidence type="ECO:0000259" key="2">
    <source>
        <dbReference type="Pfam" id="PF06724"/>
    </source>
</evidence>
<feature type="transmembrane region" description="Helical" evidence="1">
    <location>
        <begin position="159"/>
        <end position="179"/>
    </location>
</feature>
<keyword evidence="1" id="KW-1133">Transmembrane helix</keyword>
<feature type="transmembrane region" description="Helical" evidence="1">
    <location>
        <begin position="200"/>
        <end position="222"/>
    </location>
</feature>
<dbReference type="RefSeq" id="WP_380138682.1">
    <property type="nucleotide sequence ID" value="NZ_JBHLUI010000009.1"/>
</dbReference>
<proteinExistence type="predicted"/>
<keyword evidence="1" id="KW-0812">Transmembrane</keyword>
<gene>
    <name evidence="3" type="ORF">ACFFVI_04405</name>
</gene>
<dbReference type="EMBL" id="JBHMDM010000003">
    <property type="protein sequence ID" value="MFB9376204.1"/>
    <property type="molecule type" value="Genomic_DNA"/>
</dbReference>
<name>A0ABV5LQ44_9ACTN</name>
<feature type="domain" description="DUF1206" evidence="2">
    <location>
        <begin position="204"/>
        <end position="272"/>
    </location>
</feature>
<protein>
    <submittedName>
        <fullName evidence="3">DUF1206 domain-containing protein</fullName>
    </submittedName>
</protein>
<sequence>MGSMAAGAGGVKRQGQQLGRSAEDFAHRHEAGLKRVGRAGVACEGLVYLLVGWLALQIALRSGGGSADTSGALATIAGNPFGKVLLVGLVLGFLAMVAWQAVVVVTGEKTSRRIAAAVKAVISLGLAVSCLRLLTGGAASSSGQSQQSATQRLLEAPGGPILVVILGLAVIGFGVYTIVQGVKKKFEEKVEGSLGSGLTALGVAGHVARGAAFLVVGALIIVSSQGDTAKSRGLDSAFREIAAQPFGTILLIVVAAGVACFGLFQLLTARRRARA</sequence>
<reference evidence="3 4" key="1">
    <citation type="submission" date="2024-09" db="EMBL/GenBank/DDBJ databases">
        <authorList>
            <person name="Sun Q."/>
            <person name="Mori K."/>
        </authorList>
    </citation>
    <scope>NUCLEOTIDE SEQUENCE [LARGE SCALE GENOMIC DNA]</scope>
    <source>
        <strain evidence="3 4">TISTR 1856</strain>
    </source>
</reference>
<keyword evidence="1" id="KW-0472">Membrane</keyword>
<keyword evidence="4" id="KW-1185">Reference proteome</keyword>
<feature type="domain" description="DUF1206" evidence="2">
    <location>
        <begin position="39"/>
        <end position="106"/>
    </location>
</feature>
<dbReference type="Proteomes" id="UP001589748">
    <property type="component" value="Unassembled WGS sequence"/>
</dbReference>
<evidence type="ECO:0000313" key="4">
    <source>
        <dbReference type="Proteomes" id="UP001589748"/>
    </source>
</evidence>
<feature type="domain" description="DUF1206" evidence="2">
    <location>
        <begin position="116"/>
        <end position="183"/>
    </location>
</feature>
<feature type="transmembrane region" description="Helical" evidence="1">
    <location>
        <begin position="117"/>
        <end position="139"/>
    </location>
</feature>
<evidence type="ECO:0000313" key="3">
    <source>
        <dbReference type="EMBL" id="MFB9376204.1"/>
    </source>
</evidence>
<accession>A0ABV5LQ44</accession>
<feature type="transmembrane region" description="Helical" evidence="1">
    <location>
        <begin position="242"/>
        <end position="264"/>
    </location>
</feature>
<feature type="transmembrane region" description="Helical" evidence="1">
    <location>
        <begin position="39"/>
        <end position="60"/>
    </location>
</feature>
<dbReference type="Pfam" id="PF06724">
    <property type="entry name" value="DUF1206"/>
    <property type="match status" value="3"/>
</dbReference>
<dbReference type="InterPro" id="IPR009597">
    <property type="entry name" value="DUF1206"/>
</dbReference>
<comment type="caution">
    <text evidence="3">The sequence shown here is derived from an EMBL/GenBank/DDBJ whole genome shotgun (WGS) entry which is preliminary data.</text>
</comment>